<dbReference type="EMBL" id="KN837449">
    <property type="protein sequence ID" value="KIJ24891.1"/>
    <property type="molecule type" value="Genomic_DNA"/>
</dbReference>
<organism evidence="1 2">
    <name type="scientific">Sphaerobolus stellatus (strain SS14)</name>
    <dbReference type="NCBI Taxonomy" id="990650"/>
    <lineage>
        <taxon>Eukaryota</taxon>
        <taxon>Fungi</taxon>
        <taxon>Dikarya</taxon>
        <taxon>Basidiomycota</taxon>
        <taxon>Agaricomycotina</taxon>
        <taxon>Agaricomycetes</taxon>
        <taxon>Phallomycetidae</taxon>
        <taxon>Geastrales</taxon>
        <taxon>Sphaerobolaceae</taxon>
        <taxon>Sphaerobolus</taxon>
    </lineage>
</organism>
<name>A0A0C9UHM2_SPHS4</name>
<gene>
    <name evidence="1" type="ORF">M422DRAFT_56212</name>
</gene>
<protein>
    <submittedName>
        <fullName evidence="1">Uncharacterized protein</fullName>
    </submittedName>
</protein>
<reference evidence="1 2" key="1">
    <citation type="submission" date="2014-06" db="EMBL/GenBank/DDBJ databases">
        <title>Evolutionary Origins and Diversification of the Mycorrhizal Mutualists.</title>
        <authorList>
            <consortium name="DOE Joint Genome Institute"/>
            <consortium name="Mycorrhizal Genomics Consortium"/>
            <person name="Kohler A."/>
            <person name="Kuo A."/>
            <person name="Nagy L.G."/>
            <person name="Floudas D."/>
            <person name="Copeland A."/>
            <person name="Barry K.W."/>
            <person name="Cichocki N."/>
            <person name="Veneault-Fourrey C."/>
            <person name="LaButti K."/>
            <person name="Lindquist E.A."/>
            <person name="Lipzen A."/>
            <person name="Lundell T."/>
            <person name="Morin E."/>
            <person name="Murat C."/>
            <person name="Riley R."/>
            <person name="Ohm R."/>
            <person name="Sun H."/>
            <person name="Tunlid A."/>
            <person name="Henrissat B."/>
            <person name="Grigoriev I.V."/>
            <person name="Hibbett D.S."/>
            <person name="Martin F."/>
        </authorList>
    </citation>
    <scope>NUCLEOTIDE SEQUENCE [LARGE SCALE GENOMIC DNA]</scope>
    <source>
        <strain evidence="1 2">SS14</strain>
    </source>
</reference>
<dbReference type="Proteomes" id="UP000054279">
    <property type="component" value="Unassembled WGS sequence"/>
</dbReference>
<dbReference type="HOGENOM" id="CLU_1289671_0_0_1"/>
<sequence length="214" mass="23468">MIEVKPHGYRSGITTHPKECMGLVMTDHQDYKEPEAVQGALLCTTSLLKPQTPTSTQLYPFGSHKNVPFLQQSSISSEGSSYSNVSSGFDLETVPFLSSQGSSTSQSINSSSSNSALLTKDRLSIEKILKVAAGSPTDEMDVRRGQGVQRRDHFTSLSGDGRAELLGTRPRRRRRAARSDEESTITRITHNHHYTFSVAKPQLSYAAIPDLLLS</sequence>
<dbReference type="AlphaFoldDB" id="A0A0C9UHM2"/>
<evidence type="ECO:0000313" key="2">
    <source>
        <dbReference type="Proteomes" id="UP000054279"/>
    </source>
</evidence>
<proteinExistence type="predicted"/>
<keyword evidence="2" id="KW-1185">Reference proteome</keyword>
<evidence type="ECO:0000313" key="1">
    <source>
        <dbReference type="EMBL" id="KIJ24891.1"/>
    </source>
</evidence>
<accession>A0A0C9UHM2</accession>